<dbReference type="AlphaFoldDB" id="A0A7J7RH36"/>
<evidence type="ECO:0000313" key="3">
    <source>
        <dbReference type="Proteomes" id="UP000527355"/>
    </source>
</evidence>
<feature type="compositionally biased region" description="Gly residues" evidence="1">
    <location>
        <begin position="1"/>
        <end position="14"/>
    </location>
</feature>
<evidence type="ECO:0000313" key="2">
    <source>
        <dbReference type="EMBL" id="KAF6275459.1"/>
    </source>
</evidence>
<name>A0A7J7RH36_MYOMY</name>
<dbReference type="EMBL" id="JABWUV010000027">
    <property type="protein sequence ID" value="KAF6275459.1"/>
    <property type="molecule type" value="Genomic_DNA"/>
</dbReference>
<keyword evidence="3" id="KW-1185">Reference proteome</keyword>
<feature type="compositionally biased region" description="Low complexity" evidence="1">
    <location>
        <begin position="39"/>
        <end position="49"/>
    </location>
</feature>
<accession>A0A7J7RH36</accession>
<comment type="caution">
    <text evidence="2">The sequence shown here is derived from an EMBL/GenBank/DDBJ whole genome shotgun (WGS) entry which is preliminary data.</text>
</comment>
<reference evidence="2 3" key="1">
    <citation type="journal article" date="2020" name="Nature">
        <title>Six reference-quality genomes reveal evolution of bat adaptations.</title>
        <authorList>
            <person name="Jebb D."/>
            <person name="Huang Z."/>
            <person name="Pippel M."/>
            <person name="Hughes G.M."/>
            <person name="Lavrichenko K."/>
            <person name="Devanna P."/>
            <person name="Winkler S."/>
            <person name="Jermiin L.S."/>
            <person name="Skirmuntt E.C."/>
            <person name="Katzourakis A."/>
            <person name="Burkitt-Gray L."/>
            <person name="Ray D.A."/>
            <person name="Sullivan K.A.M."/>
            <person name="Roscito J.G."/>
            <person name="Kirilenko B.M."/>
            <person name="Davalos L.M."/>
            <person name="Corthals A.P."/>
            <person name="Power M.L."/>
            <person name="Jones G."/>
            <person name="Ransome R.D."/>
            <person name="Dechmann D.K.N."/>
            <person name="Locatelli A.G."/>
            <person name="Puechmaille S.J."/>
            <person name="Fedrigo O."/>
            <person name="Jarvis E.D."/>
            <person name="Hiller M."/>
            <person name="Vernes S.C."/>
            <person name="Myers E.W."/>
            <person name="Teeling E.C."/>
        </authorList>
    </citation>
    <scope>NUCLEOTIDE SEQUENCE [LARGE SCALE GENOMIC DNA]</scope>
    <source>
        <strain evidence="2">MMyoMyo1</strain>
        <tissue evidence="2">Flight muscle</tissue>
    </source>
</reference>
<protein>
    <submittedName>
        <fullName evidence="2">Uncharacterized protein</fullName>
    </submittedName>
</protein>
<feature type="region of interest" description="Disordered" evidence="1">
    <location>
        <begin position="1"/>
        <end position="139"/>
    </location>
</feature>
<dbReference type="Proteomes" id="UP000527355">
    <property type="component" value="Unassembled WGS sequence"/>
</dbReference>
<evidence type="ECO:0000256" key="1">
    <source>
        <dbReference type="SAM" id="MobiDB-lite"/>
    </source>
</evidence>
<proteinExistence type="predicted"/>
<organism evidence="2 3">
    <name type="scientific">Myotis myotis</name>
    <name type="common">Greater mouse-eared bat</name>
    <name type="synonym">Vespertilio myotis</name>
    <dbReference type="NCBI Taxonomy" id="51298"/>
    <lineage>
        <taxon>Eukaryota</taxon>
        <taxon>Metazoa</taxon>
        <taxon>Chordata</taxon>
        <taxon>Craniata</taxon>
        <taxon>Vertebrata</taxon>
        <taxon>Euteleostomi</taxon>
        <taxon>Mammalia</taxon>
        <taxon>Eutheria</taxon>
        <taxon>Laurasiatheria</taxon>
        <taxon>Chiroptera</taxon>
        <taxon>Yangochiroptera</taxon>
        <taxon>Vespertilionidae</taxon>
        <taxon>Myotis</taxon>
    </lineage>
</organism>
<gene>
    <name evidence="2" type="ORF">mMyoMyo1_010317</name>
</gene>
<feature type="compositionally biased region" description="Low complexity" evidence="1">
    <location>
        <begin position="65"/>
        <end position="90"/>
    </location>
</feature>
<sequence length="139" mass="13642">MAQRGGVDGQLGREGVGEPTAFTSDARAHRAGLPGPGHGPCCPGTPTGPWASREGDLQANTPRAPSSSHHPSVGPPGGKAALSLAGLAQGESTGTDHTRVQWGWCVGSQQVPPAATGEASVAASPQGGGRAASRSGLHG</sequence>